<dbReference type="Gene3D" id="3.60.15.10">
    <property type="entry name" value="Ribonuclease Z/Hydroxyacylglutathione hydrolase-like"/>
    <property type="match status" value="1"/>
</dbReference>
<comment type="caution">
    <text evidence="3">The sequence shown here is derived from an EMBL/GenBank/DDBJ whole genome shotgun (WGS) entry which is preliminary data.</text>
</comment>
<dbReference type="InterPro" id="IPR036866">
    <property type="entry name" value="RibonucZ/Hydroxyglut_hydro"/>
</dbReference>
<dbReference type="AlphaFoldDB" id="A0A964T396"/>
<feature type="domain" description="Metallo-beta-lactamase" evidence="2">
    <location>
        <begin position="82"/>
        <end position="298"/>
    </location>
</feature>
<gene>
    <name evidence="3" type="ORF">E4O86_08090</name>
</gene>
<dbReference type="SMART" id="SM00849">
    <property type="entry name" value="Lactamase_B"/>
    <property type="match status" value="1"/>
</dbReference>
<protein>
    <submittedName>
        <fullName evidence="3">MBL fold metallo-hydrolase</fullName>
    </submittedName>
</protein>
<dbReference type="Pfam" id="PF00753">
    <property type="entry name" value="Lactamase_B"/>
    <property type="match status" value="1"/>
</dbReference>
<feature type="region of interest" description="Disordered" evidence="1">
    <location>
        <begin position="1"/>
        <end position="42"/>
    </location>
</feature>
<organism evidence="3 4">
    <name type="scientific">Propylenella binzhouense</name>
    <dbReference type="NCBI Taxonomy" id="2555902"/>
    <lineage>
        <taxon>Bacteria</taxon>
        <taxon>Pseudomonadati</taxon>
        <taxon>Pseudomonadota</taxon>
        <taxon>Alphaproteobacteria</taxon>
        <taxon>Hyphomicrobiales</taxon>
        <taxon>Propylenellaceae</taxon>
        <taxon>Propylenella</taxon>
    </lineage>
</organism>
<dbReference type="InterPro" id="IPR048933">
    <property type="entry name" value="B_lactamase-like_C"/>
</dbReference>
<dbReference type="InterPro" id="IPR001279">
    <property type="entry name" value="Metallo-B-lactamas"/>
</dbReference>
<dbReference type="Pfam" id="PF21221">
    <property type="entry name" value="B_lactamase-like_C"/>
    <property type="match status" value="1"/>
</dbReference>
<dbReference type="PANTHER" id="PTHR23131">
    <property type="entry name" value="ENDORIBONUCLEASE LACTB2"/>
    <property type="match status" value="1"/>
</dbReference>
<dbReference type="Gene3D" id="1.10.10.10">
    <property type="entry name" value="Winged helix-like DNA-binding domain superfamily/Winged helix DNA-binding domain"/>
    <property type="match status" value="1"/>
</dbReference>
<evidence type="ECO:0000256" key="1">
    <source>
        <dbReference type="SAM" id="MobiDB-lite"/>
    </source>
</evidence>
<evidence type="ECO:0000313" key="3">
    <source>
        <dbReference type="EMBL" id="MYZ47671.1"/>
    </source>
</evidence>
<dbReference type="Proteomes" id="UP000773614">
    <property type="component" value="Unassembled WGS sequence"/>
</dbReference>
<feature type="compositionally biased region" description="Low complexity" evidence="1">
    <location>
        <begin position="23"/>
        <end position="33"/>
    </location>
</feature>
<evidence type="ECO:0000259" key="2">
    <source>
        <dbReference type="SMART" id="SM00849"/>
    </source>
</evidence>
<name>A0A964T396_9HYPH</name>
<proteinExistence type="predicted"/>
<dbReference type="InterPro" id="IPR050662">
    <property type="entry name" value="Sec-metab_biosynth-thioest"/>
</dbReference>
<evidence type="ECO:0000313" key="4">
    <source>
        <dbReference type="Proteomes" id="UP000773614"/>
    </source>
</evidence>
<sequence>MRRQARSPRPYATLRARKRPIRPDTSSSSTAASRPRRRSLPGMNVAPADLHYPFAPPEFGEVVAIAPGLLWTRLALPFALDHLNVFILDDGDGWTVVDCGAATAETEAAWRKLLDGPLAGRPVSRLVATHGHTDHVGFAGPLTALLDAPFLSSRSEWTSAVIRRLETVEGLRGPAGRFYESHGCPDALVEGFLAERARSASLIAEMPPAFVRIAEGDVLAFGGRRWRVMIFGGHAQEHCVFWSESDRIMIAGDQILPRITPQIGVNYSEPEADPLTEFLASLRVLGSFDEDVLVLPGHGLPYRGPGIRARQLEAHHASRLAAIATACDGEPTTFDVAIRLFPQAMRKAHARFAVAETLAHLNHLVGTGRLARSRAADGRIRFRPSR</sequence>
<dbReference type="PANTHER" id="PTHR23131:SF4">
    <property type="entry name" value="METALLO-BETA-LACTAMASE SUPERFAMILY POTEIN"/>
    <property type="match status" value="1"/>
</dbReference>
<reference evidence="3" key="1">
    <citation type="submission" date="2019-03" db="EMBL/GenBank/DDBJ databases">
        <title>Afifella sp. nov., isolated from activated sludge.</title>
        <authorList>
            <person name="Li Q."/>
            <person name="Liu Y."/>
        </authorList>
    </citation>
    <scope>NUCLEOTIDE SEQUENCE</scope>
    <source>
        <strain evidence="3">L72</strain>
    </source>
</reference>
<dbReference type="InterPro" id="IPR036388">
    <property type="entry name" value="WH-like_DNA-bd_sf"/>
</dbReference>
<keyword evidence="4" id="KW-1185">Reference proteome</keyword>
<dbReference type="EMBL" id="SPKJ01000019">
    <property type="protein sequence ID" value="MYZ47671.1"/>
    <property type="molecule type" value="Genomic_DNA"/>
</dbReference>
<accession>A0A964T396</accession>
<dbReference type="SUPFAM" id="SSF56281">
    <property type="entry name" value="Metallo-hydrolase/oxidoreductase"/>
    <property type="match status" value="1"/>
</dbReference>